<feature type="domain" description="U-box" evidence="7">
    <location>
        <begin position="369"/>
        <end position="443"/>
    </location>
</feature>
<evidence type="ECO:0000313" key="8">
    <source>
        <dbReference type="EMBL" id="CAL4923704.1"/>
    </source>
</evidence>
<dbReference type="InterPro" id="IPR013083">
    <property type="entry name" value="Znf_RING/FYVE/PHD"/>
</dbReference>
<dbReference type="AlphaFoldDB" id="A0ABC8XC12"/>
<dbReference type="PROSITE" id="PS51698">
    <property type="entry name" value="U_BOX"/>
    <property type="match status" value="1"/>
</dbReference>
<dbReference type="EMBL" id="OZ075124">
    <property type="protein sequence ID" value="CAL4923704.1"/>
    <property type="molecule type" value="Genomic_DNA"/>
</dbReference>
<dbReference type="PANTHER" id="PTHR45647">
    <property type="entry name" value="OS02G0152300 PROTEIN"/>
    <property type="match status" value="1"/>
</dbReference>
<dbReference type="GO" id="GO:0061630">
    <property type="term" value="F:ubiquitin protein ligase activity"/>
    <property type="evidence" value="ECO:0007669"/>
    <property type="project" value="UniProtKB-EC"/>
</dbReference>
<dbReference type="InterPro" id="IPR051348">
    <property type="entry name" value="U-box_ubiquitin_ligases"/>
</dbReference>
<name>A0ABC8XC12_9POAL</name>
<dbReference type="SUPFAM" id="SSF57850">
    <property type="entry name" value="RING/U-box"/>
    <property type="match status" value="1"/>
</dbReference>
<evidence type="ECO:0000256" key="4">
    <source>
        <dbReference type="ARBA" id="ARBA00022679"/>
    </source>
</evidence>
<dbReference type="CDD" id="cd01989">
    <property type="entry name" value="USP_STK_Ubox_N"/>
    <property type="match status" value="1"/>
</dbReference>
<dbReference type="SMART" id="SM00504">
    <property type="entry name" value="Ubox"/>
    <property type="match status" value="1"/>
</dbReference>
<keyword evidence="6" id="KW-0175">Coiled coil</keyword>
<organism evidence="8 9">
    <name type="scientific">Urochloa decumbens</name>
    <dbReference type="NCBI Taxonomy" id="240449"/>
    <lineage>
        <taxon>Eukaryota</taxon>
        <taxon>Viridiplantae</taxon>
        <taxon>Streptophyta</taxon>
        <taxon>Embryophyta</taxon>
        <taxon>Tracheophyta</taxon>
        <taxon>Spermatophyta</taxon>
        <taxon>Magnoliopsida</taxon>
        <taxon>Liliopsida</taxon>
        <taxon>Poales</taxon>
        <taxon>Poaceae</taxon>
        <taxon>PACMAD clade</taxon>
        <taxon>Panicoideae</taxon>
        <taxon>Panicodae</taxon>
        <taxon>Paniceae</taxon>
        <taxon>Melinidinae</taxon>
        <taxon>Urochloa</taxon>
    </lineage>
</organism>
<dbReference type="InterPro" id="IPR003613">
    <property type="entry name" value="Ubox_domain"/>
</dbReference>
<proteinExistence type="predicted"/>
<dbReference type="PANTHER" id="PTHR45647:SF3">
    <property type="entry name" value="OS10G0552400 PROTEIN"/>
    <property type="match status" value="1"/>
</dbReference>
<comment type="catalytic activity">
    <reaction evidence="1">
        <text>S-ubiquitinyl-[E2 ubiquitin-conjugating enzyme]-L-cysteine + [acceptor protein]-L-lysine = [E2 ubiquitin-conjugating enzyme]-L-cysteine + N(6)-ubiquitinyl-[acceptor protein]-L-lysine.</text>
        <dbReference type="EC" id="2.3.2.27"/>
    </reaction>
</comment>
<protein>
    <recommendedName>
        <fullName evidence="3">RING-type E3 ubiquitin transferase</fullName>
        <ecNumber evidence="3">2.3.2.27</ecNumber>
    </recommendedName>
</protein>
<evidence type="ECO:0000256" key="5">
    <source>
        <dbReference type="ARBA" id="ARBA00022786"/>
    </source>
</evidence>
<sequence length="446" mass="50519">MAAATEKVFVVLPAEFKVGQSTLSWVLSHFGGSGATVVITHVHVPPQMIPVMGVKFHTSKLSPEQVKLFRRIEREKVNNQLDGYVHQCSKMKVKCEKLIFEKEDVVAGLVELIGLHRVTRLVISAAADRQYSRKMEKPKSRTATEIMQRADSSCKIWFICKGQLICTRGKEVDTAPSVTPLLPDFGEQALQLVPYQKEDNLQTELGLYDELKEACIAAENLMKRALNESSRRQRADEEVVSALQKATEYRELYLEEVRKREELEEALARANREIAQLRQANHLSMDEQNTSPDELQEAMSEELTFERRIIDMDDVLRTAGQDTEPQKERVHVQIDLETGGRELQALLSQSKLTAFSPSSVIQSPYDEDCIPPYFLCPILQEPMRDPHVAADGFTYEADAIKSWLDGRNDTSPVTGEPLAHRELAPNFALGAVIQDYAIRRRQHRFS</sequence>
<keyword evidence="9" id="KW-1185">Reference proteome</keyword>
<comment type="pathway">
    <text evidence="2">Protein modification; protein ubiquitination.</text>
</comment>
<evidence type="ECO:0000256" key="3">
    <source>
        <dbReference type="ARBA" id="ARBA00012483"/>
    </source>
</evidence>
<evidence type="ECO:0000256" key="1">
    <source>
        <dbReference type="ARBA" id="ARBA00000900"/>
    </source>
</evidence>
<reference evidence="8 9" key="2">
    <citation type="submission" date="2024-10" db="EMBL/GenBank/DDBJ databases">
        <authorList>
            <person name="Ryan C."/>
        </authorList>
    </citation>
    <scope>NUCLEOTIDE SEQUENCE [LARGE SCALE GENOMIC DNA]</scope>
</reference>
<dbReference type="GO" id="GO:0016567">
    <property type="term" value="P:protein ubiquitination"/>
    <property type="evidence" value="ECO:0007669"/>
    <property type="project" value="UniProtKB-ARBA"/>
</dbReference>
<evidence type="ECO:0000256" key="6">
    <source>
        <dbReference type="SAM" id="Coils"/>
    </source>
</evidence>
<accession>A0ABC8XC12</accession>
<evidence type="ECO:0000256" key="2">
    <source>
        <dbReference type="ARBA" id="ARBA00004906"/>
    </source>
</evidence>
<evidence type="ECO:0000259" key="7">
    <source>
        <dbReference type="PROSITE" id="PS51698"/>
    </source>
</evidence>
<reference evidence="9" key="1">
    <citation type="submission" date="2024-06" db="EMBL/GenBank/DDBJ databases">
        <authorList>
            <person name="Ryan C."/>
        </authorList>
    </citation>
    <scope>NUCLEOTIDE SEQUENCE [LARGE SCALE GENOMIC DNA]</scope>
</reference>
<keyword evidence="4" id="KW-0808">Transferase</keyword>
<dbReference type="Pfam" id="PF04564">
    <property type="entry name" value="U-box"/>
    <property type="match status" value="1"/>
</dbReference>
<keyword evidence="5" id="KW-0833">Ubl conjugation pathway</keyword>
<dbReference type="Gene3D" id="3.30.40.10">
    <property type="entry name" value="Zinc/RING finger domain, C3HC4 (zinc finger)"/>
    <property type="match status" value="1"/>
</dbReference>
<gene>
    <name evidence="8" type="ORF">URODEC1_LOCUS22460</name>
</gene>
<dbReference type="Proteomes" id="UP001497457">
    <property type="component" value="Chromosome 14rd"/>
</dbReference>
<evidence type="ECO:0000313" key="9">
    <source>
        <dbReference type="Proteomes" id="UP001497457"/>
    </source>
</evidence>
<dbReference type="CDD" id="cd16655">
    <property type="entry name" value="RING-Ubox_WDSUB1-like"/>
    <property type="match status" value="1"/>
</dbReference>
<feature type="coiled-coil region" evidence="6">
    <location>
        <begin position="208"/>
        <end position="287"/>
    </location>
</feature>
<dbReference type="EC" id="2.3.2.27" evidence="3"/>